<feature type="domain" description="Type I restriction modification DNA specificity" evidence="4">
    <location>
        <begin position="4"/>
        <end position="174"/>
    </location>
</feature>
<dbReference type="PANTHER" id="PTHR30408:SF12">
    <property type="entry name" value="TYPE I RESTRICTION ENZYME MJAVIII SPECIFICITY SUBUNIT"/>
    <property type="match status" value="1"/>
</dbReference>
<organism evidence="5 6">
    <name type="scientific">Nitrospira defluvii</name>
    <dbReference type="NCBI Taxonomy" id="330214"/>
    <lineage>
        <taxon>Bacteria</taxon>
        <taxon>Pseudomonadati</taxon>
        <taxon>Nitrospirota</taxon>
        <taxon>Nitrospiria</taxon>
        <taxon>Nitrospirales</taxon>
        <taxon>Nitrospiraceae</taxon>
        <taxon>Nitrospira</taxon>
    </lineage>
</organism>
<dbReference type="InterPro" id="IPR052021">
    <property type="entry name" value="Type-I_RS_S_subunit"/>
</dbReference>
<dbReference type="AlphaFoldDB" id="D8PGE3"/>
<gene>
    <name evidence="5" type="ORF">NIDE2624</name>
</gene>
<dbReference type="GO" id="GO:0003677">
    <property type="term" value="F:DNA binding"/>
    <property type="evidence" value="ECO:0007669"/>
    <property type="project" value="UniProtKB-KW"/>
</dbReference>
<dbReference type="eggNOG" id="COG0732">
    <property type="taxonomic scope" value="Bacteria"/>
</dbReference>
<dbReference type="CDD" id="cd17246">
    <property type="entry name" value="RMtype1_S_SonII-TRD2-CR2_like"/>
    <property type="match status" value="1"/>
</dbReference>
<dbReference type="PANTHER" id="PTHR30408">
    <property type="entry name" value="TYPE-1 RESTRICTION ENZYME ECOKI SPECIFICITY PROTEIN"/>
    <property type="match status" value="1"/>
</dbReference>
<dbReference type="HOGENOM" id="CLU_686379_0_0_0"/>
<dbReference type="STRING" id="330214.NIDE2624"/>
<keyword evidence="2" id="KW-0680">Restriction system</keyword>
<evidence type="ECO:0000256" key="3">
    <source>
        <dbReference type="ARBA" id="ARBA00023125"/>
    </source>
</evidence>
<evidence type="ECO:0000313" key="5">
    <source>
        <dbReference type="EMBL" id="CBK42330.1"/>
    </source>
</evidence>
<accession>D8PGE3</accession>
<dbReference type="SUPFAM" id="SSF116734">
    <property type="entry name" value="DNA methylase specificity domain"/>
    <property type="match status" value="2"/>
</dbReference>
<dbReference type="InterPro" id="IPR000055">
    <property type="entry name" value="Restrct_endonuc_typeI_TRD"/>
</dbReference>
<keyword evidence="3" id="KW-0238">DNA-binding</keyword>
<dbReference type="Gene3D" id="3.90.220.20">
    <property type="entry name" value="DNA methylase specificity domains"/>
    <property type="match status" value="2"/>
</dbReference>
<dbReference type="InterPro" id="IPR044946">
    <property type="entry name" value="Restrct_endonuc_typeI_TRD_sf"/>
</dbReference>
<reference evidence="5 6" key="1">
    <citation type="journal article" date="2010" name="Proc. Natl. Acad. Sci. U.S.A.">
        <title>A Nitrospira metagenome illuminates the physiology and evolution of globally important nitrite-oxidizing bacteria.</title>
        <authorList>
            <person name="Lucker S."/>
            <person name="Wagner M."/>
            <person name="Maixner F."/>
            <person name="Pelletier E."/>
            <person name="Koch H."/>
            <person name="Vacherie B."/>
            <person name="Rattei T."/>
            <person name="Sinninghe Damste J."/>
            <person name="Spieck E."/>
            <person name="Le Paslier D."/>
            <person name="Daims H."/>
        </authorList>
    </citation>
    <scope>NUCLEOTIDE SEQUENCE [LARGE SCALE GENOMIC DNA]</scope>
</reference>
<evidence type="ECO:0000256" key="1">
    <source>
        <dbReference type="ARBA" id="ARBA00010923"/>
    </source>
</evidence>
<comment type="similarity">
    <text evidence="1">Belongs to the type-I restriction system S methylase family.</text>
</comment>
<name>D8PGE3_9BACT</name>
<dbReference type="REBASE" id="27068">
    <property type="entry name" value="S.NdeGORF2625P"/>
</dbReference>
<proteinExistence type="inferred from homology"/>
<dbReference type="EMBL" id="FP929003">
    <property type="protein sequence ID" value="CBK42330.1"/>
    <property type="molecule type" value="Genomic_DNA"/>
</dbReference>
<dbReference type="OrthoDB" id="9798929at2"/>
<evidence type="ECO:0000259" key="4">
    <source>
        <dbReference type="Pfam" id="PF01420"/>
    </source>
</evidence>
<evidence type="ECO:0000256" key="2">
    <source>
        <dbReference type="ARBA" id="ARBA00022747"/>
    </source>
</evidence>
<evidence type="ECO:0000313" key="6">
    <source>
        <dbReference type="Proteomes" id="UP000001660"/>
    </source>
</evidence>
<sequence>MKAGWQTKKLRDVCVTIQDGAHESPQRQFDSPGKGRFLYITSKNIRNNCLDLGNVSYVEEDFHNRIYPRCKPSVGDVLLTKDGANTGNVTLNTLDEPFSLLSSVCLIKTKPDALKPGFLSYYIQSPDGLESITGQMTGAAIKRIILRDIKLAPIPIPPLSEQRRIVGILDEAFDGLARATANAEQNLRNARALFESHLQSVVTQRGEGWVDRKLDSLCREITVGYVGPMASEYTDTGVTFLRSQNIRPFHVSLENVLSISREFDVKIAKSRLRPGDVAVVRTGYPGTAAVIPASLPKANCADLVIVRPGSEVEPQFLAAFFNSSYGKLHVSGKVVGAAQKHFNVGAAKETVLHLPPLQDQRRIIVKFNALAAETQRLESIYQQKLAALGELKKSLLHEACSGKL</sequence>
<dbReference type="Proteomes" id="UP000001660">
    <property type="component" value="Chromosome"/>
</dbReference>
<dbReference type="GO" id="GO:0009307">
    <property type="term" value="P:DNA restriction-modification system"/>
    <property type="evidence" value="ECO:0007669"/>
    <property type="project" value="UniProtKB-KW"/>
</dbReference>
<dbReference type="Pfam" id="PF01420">
    <property type="entry name" value="Methylase_S"/>
    <property type="match status" value="1"/>
</dbReference>
<dbReference type="KEGG" id="nde:NIDE2624"/>
<protein>
    <submittedName>
        <fullName evidence="5">Putative Type I restriction-modification system, specificity subunit</fullName>
    </submittedName>
</protein>
<keyword evidence="6" id="KW-1185">Reference proteome</keyword>